<proteinExistence type="predicted"/>
<feature type="domain" description="NAD(P)-binding" evidence="1">
    <location>
        <begin position="25"/>
        <end position="204"/>
    </location>
</feature>
<dbReference type="Gene3D" id="3.40.50.720">
    <property type="entry name" value="NAD(P)-binding Rossmann-like Domain"/>
    <property type="match status" value="1"/>
</dbReference>
<gene>
    <name evidence="2" type="ORF">FD50_GL000191</name>
</gene>
<dbReference type="STRING" id="1423801.FD50_GL000191"/>
<dbReference type="SUPFAM" id="SSF51735">
    <property type="entry name" value="NAD(P)-binding Rossmann-fold domains"/>
    <property type="match status" value="1"/>
</dbReference>
<dbReference type="PANTHER" id="PTHR47129:SF1">
    <property type="entry name" value="NMRA-LIKE DOMAIN-CONTAINING PROTEIN"/>
    <property type="match status" value="1"/>
</dbReference>
<sequence length="326" mass="35938">MVKIVKKISKECLIMGKYIVTGVDGNFGARVAERVQALVPHNELLFTAPKAAGLTKYKESGIETAVANFNDVAGLTKIFANADKLLLISMPFVGEKRQRAHKNVIDACVAGNVKQLIYTSLVNATDPSNPSIEKIDHAWTESYIENTKLDYVFLRNSQYAEAMITNYFAMLETGVLSNNQGTGKMAYISRADCAIAAAAVLANPYLHREILNINGPELLTISEFIKIGNAVTGNQIKYQEISDEEDYALFDKMGVPRTTDGQFKEGSSAPFSSEGMVTFGKAIRLGKMATHTDDFQVLTGTKGRTVRYMFEHAADFQIKERHSVDQ</sequence>
<dbReference type="Proteomes" id="UP000051166">
    <property type="component" value="Unassembled WGS sequence"/>
</dbReference>
<protein>
    <recommendedName>
        <fullName evidence="1">NAD(P)-binding domain-containing protein</fullName>
    </recommendedName>
</protein>
<evidence type="ECO:0000259" key="1">
    <source>
        <dbReference type="Pfam" id="PF13460"/>
    </source>
</evidence>
<organism evidence="2 3">
    <name type="scientific">Liquorilactobacillus satsumensis DSM 16230 = JCM 12392</name>
    <dbReference type="NCBI Taxonomy" id="1423801"/>
    <lineage>
        <taxon>Bacteria</taxon>
        <taxon>Bacillati</taxon>
        <taxon>Bacillota</taxon>
        <taxon>Bacilli</taxon>
        <taxon>Lactobacillales</taxon>
        <taxon>Lactobacillaceae</taxon>
        <taxon>Liquorilactobacillus</taxon>
    </lineage>
</organism>
<accession>A0A0R1V7B3</accession>
<name>A0A0R1V7B3_9LACO</name>
<dbReference type="InterPro" id="IPR036291">
    <property type="entry name" value="NAD(P)-bd_dom_sf"/>
</dbReference>
<keyword evidence="3" id="KW-1185">Reference proteome</keyword>
<dbReference type="EMBL" id="AZFQ01000026">
    <property type="protein sequence ID" value="KRL99491.1"/>
    <property type="molecule type" value="Genomic_DNA"/>
</dbReference>
<reference evidence="2 3" key="1">
    <citation type="journal article" date="2015" name="Genome Announc.">
        <title>Expanding the biotechnology potential of lactobacilli through comparative genomics of 213 strains and associated genera.</title>
        <authorList>
            <person name="Sun Z."/>
            <person name="Harris H.M."/>
            <person name="McCann A."/>
            <person name="Guo C."/>
            <person name="Argimon S."/>
            <person name="Zhang W."/>
            <person name="Yang X."/>
            <person name="Jeffery I.B."/>
            <person name="Cooney J.C."/>
            <person name="Kagawa T.F."/>
            <person name="Liu W."/>
            <person name="Song Y."/>
            <person name="Salvetti E."/>
            <person name="Wrobel A."/>
            <person name="Rasinkangas P."/>
            <person name="Parkhill J."/>
            <person name="Rea M.C."/>
            <person name="O'Sullivan O."/>
            <person name="Ritari J."/>
            <person name="Douillard F.P."/>
            <person name="Paul Ross R."/>
            <person name="Yang R."/>
            <person name="Briner A.E."/>
            <person name="Felis G.E."/>
            <person name="de Vos W.M."/>
            <person name="Barrangou R."/>
            <person name="Klaenhammer T.R."/>
            <person name="Caufield P.W."/>
            <person name="Cui Y."/>
            <person name="Zhang H."/>
            <person name="O'Toole P.W."/>
        </authorList>
    </citation>
    <scope>NUCLEOTIDE SEQUENCE [LARGE SCALE GENOMIC DNA]</scope>
    <source>
        <strain evidence="2 3">DSM 16230</strain>
    </source>
</reference>
<dbReference type="Pfam" id="PF13460">
    <property type="entry name" value="NAD_binding_10"/>
    <property type="match status" value="1"/>
</dbReference>
<dbReference type="InterPro" id="IPR016040">
    <property type="entry name" value="NAD(P)-bd_dom"/>
</dbReference>
<evidence type="ECO:0000313" key="2">
    <source>
        <dbReference type="EMBL" id="KRL99491.1"/>
    </source>
</evidence>
<dbReference type="PANTHER" id="PTHR47129">
    <property type="entry name" value="QUINONE OXIDOREDUCTASE 2"/>
    <property type="match status" value="1"/>
</dbReference>
<dbReference type="PATRIC" id="fig|1423801.4.peg.193"/>
<dbReference type="InterPro" id="IPR052718">
    <property type="entry name" value="NmrA-type_oxidoreductase"/>
</dbReference>
<dbReference type="Gene3D" id="3.90.25.10">
    <property type="entry name" value="UDP-galactose 4-epimerase, domain 1"/>
    <property type="match status" value="1"/>
</dbReference>
<evidence type="ECO:0000313" key="3">
    <source>
        <dbReference type="Proteomes" id="UP000051166"/>
    </source>
</evidence>
<comment type="caution">
    <text evidence="2">The sequence shown here is derived from an EMBL/GenBank/DDBJ whole genome shotgun (WGS) entry which is preliminary data.</text>
</comment>
<dbReference type="AlphaFoldDB" id="A0A0R1V7B3"/>